<accession>A0A2N6KKA3</accession>
<dbReference type="InterPro" id="IPR051014">
    <property type="entry name" value="Cation_Transport_ATPase_IB"/>
</dbReference>
<dbReference type="PRINTS" id="PR00119">
    <property type="entry name" value="CATATPASE"/>
</dbReference>
<dbReference type="PANTHER" id="PTHR48085:SF5">
    <property type="entry name" value="CADMIUM_ZINC-TRANSPORTING ATPASE HMA4-RELATED"/>
    <property type="match status" value="1"/>
</dbReference>
<organism evidence="10 11">
    <name type="scientific">Fischerella thermalis CCMEE 5268</name>
    <dbReference type="NCBI Taxonomy" id="2019662"/>
    <lineage>
        <taxon>Bacteria</taxon>
        <taxon>Bacillati</taxon>
        <taxon>Cyanobacteriota</taxon>
        <taxon>Cyanophyceae</taxon>
        <taxon>Nostocales</taxon>
        <taxon>Hapalosiphonaceae</taxon>
        <taxon>Fischerella</taxon>
    </lineage>
</organism>
<dbReference type="InterPro" id="IPR044492">
    <property type="entry name" value="P_typ_ATPase_HD_dom"/>
</dbReference>
<dbReference type="PANTHER" id="PTHR48085">
    <property type="entry name" value="CADMIUM/ZINC-TRANSPORTING ATPASE HMA2-RELATED"/>
    <property type="match status" value="1"/>
</dbReference>
<dbReference type="Pfam" id="PF00122">
    <property type="entry name" value="E1-E2_ATPase"/>
    <property type="match status" value="1"/>
</dbReference>
<dbReference type="InterPro" id="IPR001757">
    <property type="entry name" value="P_typ_ATPase"/>
</dbReference>
<evidence type="ECO:0000256" key="2">
    <source>
        <dbReference type="ARBA" id="ARBA00006024"/>
    </source>
</evidence>
<keyword evidence="7" id="KW-0067">ATP-binding</keyword>
<keyword evidence="4" id="KW-1278">Translocase</keyword>
<proteinExistence type="inferred from homology"/>
<dbReference type="SUPFAM" id="SSF56784">
    <property type="entry name" value="HAD-like"/>
    <property type="match status" value="1"/>
</dbReference>
<dbReference type="InterPro" id="IPR023299">
    <property type="entry name" value="ATPase_P-typ_cyto_dom_N"/>
</dbReference>
<evidence type="ECO:0000313" key="11">
    <source>
        <dbReference type="Proteomes" id="UP000235025"/>
    </source>
</evidence>
<dbReference type="GO" id="GO:0046872">
    <property type="term" value="F:metal ion binding"/>
    <property type="evidence" value="ECO:0007669"/>
    <property type="project" value="UniProtKB-KW"/>
</dbReference>
<evidence type="ECO:0000256" key="4">
    <source>
        <dbReference type="ARBA" id="ARBA00022967"/>
    </source>
</evidence>
<dbReference type="SUPFAM" id="SSF81653">
    <property type="entry name" value="Calcium ATPase, transduction domain A"/>
    <property type="match status" value="1"/>
</dbReference>
<evidence type="ECO:0000256" key="1">
    <source>
        <dbReference type="ARBA" id="ARBA00004141"/>
    </source>
</evidence>
<name>A0A2N6KKA3_9CYAN</name>
<evidence type="ECO:0000256" key="8">
    <source>
        <dbReference type="SAM" id="MobiDB-lite"/>
    </source>
</evidence>
<evidence type="ECO:0000259" key="9">
    <source>
        <dbReference type="Pfam" id="PF00122"/>
    </source>
</evidence>
<keyword evidence="7" id="KW-0547">Nucleotide-binding</keyword>
<evidence type="ECO:0000256" key="3">
    <source>
        <dbReference type="ARBA" id="ARBA00022692"/>
    </source>
</evidence>
<protein>
    <submittedName>
        <fullName evidence="10">Heavy metal translocating P-type ATPase</fullName>
    </submittedName>
</protein>
<dbReference type="InterPro" id="IPR023214">
    <property type="entry name" value="HAD_sf"/>
</dbReference>
<comment type="caution">
    <text evidence="10">The sequence shown here is derived from an EMBL/GenBank/DDBJ whole genome shotgun (WGS) entry which is preliminary data.</text>
</comment>
<dbReference type="Pfam" id="PF19991">
    <property type="entry name" value="HMA_2"/>
    <property type="match status" value="1"/>
</dbReference>
<dbReference type="InterPro" id="IPR027256">
    <property type="entry name" value="P-typ_ATPase_IB"/>
</dbReference>
<dbReference type="Pfam" id="PF00702">
    <property type="entry name" value="Hydrolase"/>
    <property type="match status" value="1"/>
</dbReference>
<dbReference type="NCBIfam" id="TIGR01494">
    <property type="entry name" value="ATPase_P-type"/>
    <property type="match status" value="1"/>
</dbReference>
<evidence type="ECO:0000256" key="6">
    <source>
        <dbReference type="ARBA" id="ARBA00023136"/>
    </source>
</evidence>
<dbReference type="RefSeq" id="WP_102171648.1">
    <property type="nucleotide sequence ID" value="NZ_NMQA01000048.1"/>
</dbReference>
<dbReference type="PROSITE" id="PS00154">
    <property type="entry name" value="ATPASE_E1_E2"/>
    <property type="match status" value="1"/>
</dbReference>
<dbReference type="InterPro" id="IPR036412">
    <property type="entry name" value="HAD-like_sf"/>
</dbReference>
<dbReference type="GO" id="GO:0019829">
    <property type="term" value="F:ATPase-coupled monoatomic cation transmembrane transporter activity"/>
    <property type="evidence" value="ECO:0007669"/>
    <property type="project" value="InterPro"/>
</dbReference>
<dbReference type="SFLD" id="SFLDG00002">
    <property type="entry name" value="C1.7:_P-type_atpase_like"/>
    <property type="match status" value="1"/>
</dbReference>
<dbReference type="GO" id="GO:0016887">
    <property type="term" value="F:ATP hydrolysis activity"/>
    <property type="evidence" value="ECO:0007669"/>
    <property type="project" value="InterPro"/>
</dbReference>
<keyword evidence="3" id="KW-0812">Transmembrane</keyword>
<feature type="compositionally biased region" description="Low complexity" evidence="8">
    <location>
        <begin position="794"/>
        <end position="812"/>
    </location>
</feature>
<keyword evidence="6" id="KW-0472">Membrane</keyword>
<dbReference type="Gene3D" id="3.40.50.1000">
    <property type="entry name" value="HAD superfamily/HAD-like"/>
    <property type="match status" value="1"/>
</dbReference>
<keyword evidence="7" id="KW-0479">Metal-binding</keyword>
<dbReference type="NCBIfam" id="TIGR01525">
    <property type="entry name" value="ATPase-IB_hvy"/>
    <property type="match status" value="1"/>
</dbReference>
<dbReference type="EMBL" id="NMQA01000048">
    <property type="protein sequence ID" value="PMB00128.1"/>
    <property type="molecule type" value="Genomic_DNA"/>
</dbReference>
<dbReference type="GO" id="GO:0005886">
    <property type="term" value="C:plasma membrane"/>
    <property type="evidence" value="ECO:0007669"/>
    <property type="project" value="UniProtKB-SubCell"/>
</dbReference>
<dbReference type="Gene3D" id="3.40.1110.10">
    <property type="entry name" value="Calcium-transporting ATPase, cytoplasmic domain N"/>
    <property type="match status" value="1"/>
</dbReference>
<gene>
    <name evidence="10" type="ORF">CEN50_04570</name>
</gene>
<feature type="region of interest" description="Disordered" evidence="8">
    <location>
        <begin position="787"/>
        <end position="840"/>
    </location>
</feature>
<dbReference type="SFLD" id="SFLDF00027">
    <property type="entry name" value="p-type_atpase"/>
    <property type="match status" value="1"/>
</dbReference>
<dbReference type="SFLD" id="SFLDS00003">
    <property type="entry name" value="Haloacid_Dehalogenase"/>
    <property type="match status" value="1"/>
</dbReference>
<reference evidence="10 11" key="1">
    <citation type="submission" date="2017-07" db="EMBL/GenBank/DDBJ databases">
        <title>Genomes of Fischerella (Mastigocladus) sp. strains.</title>
        <authorList>
            <person name="Miller S.R."/>
        </authorList>
    </citation>
    <scope>NUCLEOTIDE SEQUENCE [LARGE SCALE GENOMIC DNA]</scope>
    <source>
        <strain evidence="10 11">CCMEE 5268</strain>
    </source>
</reference>
<feature type="compositionally biased region" description="Polar residues" evidence="8">
    <location>
        <begin position="813"/>
        <end position="831"/>
    </location>
</feature>
<dbReference type="Gene3D" id="2.70.150.10">
    <property type="entry name" value="Calcium-transporting ATPase, cytoplasmic transduction domain A"/>
    <property type="match status" value="1"/>
</dbReference>
<keyword evidence="7" id="KW-1003">Cell membrane</keyword>
<evidence type="ECO:0000256" key="7">
    <source>
        <dbReference type="RuleBase" id="RU362081"/>
    </source>
</evidence>
<dbReference type="InterPro" id="IPR059000">
    <property type="entry name" value="ATPase_P-type_domA"/>
</dbReference>
<comment type="similarity">
    <text evidence="2 7">Belongs to the cation transport ATPase (P-type) (TC 3.A.3) family. Type IB subfamily.</text>
</comment>
<sequence>MTVTAVADRLVISVEAHSSQAENIHYQVVHWIPGRFRIRIPRLHEDEEYTIKLKYVLDTIEFVTEVEINAQASSLVVSYKHQPTATAIAIVQEKLFTAIQRASEVEVPLGWTGEVEEKKANNEIDFVERLGFPIAGLVLSVGALAGLPIPGFVIAGVVFIGAMPVFKRAWEAIQQDRQLTIDFLDGLAISLHTLQGHYFAPSFMLGLVEGGEAVRDMTARGSERANLDLMSCLNKTTIVIRDGQEMEIDTKDVVPGDHVLVYPGDQVPVDGIILTGTGILDQCKLTGESVPVTRREGDEVFASTLLVDGNLTILVERTGNNTRAGVIVNLMQAAPVHDTRVENYAAMVANQFVLPTLLIAGGVGLASGNMNRAVALLTLDFGTGIRVSVPTTILSVLTYAARNGVLIRSGRAIEILATIDTVVFDKTGTLTIGHAGVNDIDVMDDRFTKDEVLCLAATAEQGLTHPIAEAIVHNARDKGLILKECEEWEYKVGLGAVAKIDGMQIIVGSPRFMSQENVDLNEYDRRYPDAKSGGQSLVYVAGDGKLIGVIRYSDPPREESKQVIKELKEMGINAYMLSGDVTRVARAIAGNLGMNPDNIYAEAFPERKVEVVKGLHDSGKTVAFCGDGINDSAALAYADVSISFAGATDIARETADVVLMEDDLRGLIMAIKCARQAMDIIWQNTAIVAIPNLGALLSGIFFALDPILAVVINNGTAILAELNGLRPLMGPGDVTPLGHTLSSAEIAEEENRLHQHQPTSTSKQVLPIYDVQVEEVLVSSQLQSEVKDKLADTNGHSNHENGNGNSNGHQENAAITLNGTNGSQVKSQPTTVKAAKPSENKTVQLKQSELAKRLGLSPQALTRHRSRPGFIEWSRIQDPEGVAWVYEPTTKSFHVVDSVIYGAKSPTESLV</sequence>
<feature type="domain" description="P-type ATPase A" evidence="9">
    <location>
        <begin position="234"/>
        <end position="332"/>
    </location>
</feature>
<dbReference type="CDD" id="cd07550">
    <property type="entry name" value="P-type_ATPase_HM"/>
    <property type="match status" value="1"/>
</dbReference>
<dbReference type="Proteomes" id="UP000235025">
    <property type="component" value="Unassembled WGS sequence"/>
</dbReference>
<evidence type="ECO:0000256" key="5">
    <source>
        <dbReference type="ARBA" id="ARBA00022989"/>
    </source>
</evidence>
<dbReference type="GO" id="GO:0005524">
    <property type="term" value="F:ATP binding"/>
    <property type="evidence" value="ECO:0007669"/>
    <property type="project" value="UniProtKB-UniRule"/>
</dbReference>
<keyword evidence="5" id="KW-1133">Transmembrane helix</keyword>
<evidence type="ECO:0000313" key="10">
    <source>
        <dbReference type="EMBL" id="PMB00128.1"/>
    </source>
</evidence>
<dbReference type="InterPro" id="IPR018303">
    <property type="entry name" value="ATPase_P-typ_P_site"/>
</dbReference>
<dbReference type="InterPro" id="IPR008250">
    <property type="entry name" value="ATPase_P-typ_transduc_dom_A_sf"/>
</dbReference>
<comment type="subcellular location">
    <subcellularLocation>
        <location evidence="7">Cell membrane</location>
    </subcellularLocation>
    <subcellularLocation>
        <location evidence="1">Membrane</location>
        <topology evidence="1">Multi-pass membrane protein</topology>
    </subcellularLocation>
</comment>
<dbReference type="AlphaFoldDB" id="A0A2N6KKA3"/>